<gene>
    <name evidence="1" type="ORF">ACKW6Q_17310</name>
</gene>
<evidence type="ECO:0008006" key="3">
    <source>
        <dbReference type="Google" id="ProtNLM"/>
    </source>
</evidence>
<comment type="caution">
    <text evidence="1">The sequence shown here is derived from an EMBL/GenBank/DDBJ whole genome shotgun (WGS) entry which is preliminary data.</text>
</comment>
<proteinExistence type="predicted"/>
<dbReference type="EMBL" id="JBJXVJ010000004">
    <property type="protein sequence ID" value="MFN1218728.1"/>
    <property type="molecule type" value="Genomic_DNA"/>
</dbReference>
<evidence type="ECO:0000313" key="1">
    <source>
        <dbReference type="EMBL" id="MFN1218728.1"/>
    </source>
</evidence>
<dbReference type="Proteomes" id="UP001634154">
    <property type="component" value="Unassembled WGS sequence"/>
</dbReference>
<evidence type="ECO:0000313" key="2">
    <source>
        <dbReference type="Proteomes" id="UP001634154"/>
    </source>
</evidence>
<dbReference type="RefSeq" id="WP_409357597.1">
    <property type="nucleotide sequence ID" value="NZ_JBJXVJ010000004.1"/>
</dbReference>
<organism evidence="1 2">
    <name type="scientific">Chryseobacterium kwangjuense</name>
    <dbReference type="NCBI Taxonomy" id="267125"/>
    <lineage>
        <taxon>Bacteria</taxon>
        <taxon>Pseudomonadati</taxon>
        <taxon>Bacteroidota</taxon>
        <taxon>Flavobacteriia</taxon>
        <taxon>Flavobacteriales</taxon>
        <taxon>Weeksellaceae</taxon>
        <taxon>Chryseobacterium group</taxon>
        <taxon>Chryseobacterium</taxon>
    </lineage>
</organism>
<accession>A0ABW9K5X5</accession>
<name>A0ABW9K5X5_9FLAO</name>
<protein>
    <recommendedName>
        <fullName evidence="3">DUF3575 domain-containing protein</fullName>
    </recommendedName>
</protein>
<reference evidence="1 2" key="1">
    <citation type="submission" date="2024-12" db="EMBL/GenBank/DDBJ databases">
        <title>Draft genome sequence of Chryseobacterium kwangjuense AG447.</title>
        <authorList>
            <person name="Cheptsov V.S."/>
            <person name="Belov A."/>
            <person name="Zavarzina A.G."/>
        </authorList>
    </citation>
    <scope>NUCLEOTIDE SEQUENCE [LARGE SCALE GENOMIC DNA]</scope>
    <source>
        <strain evidence="1 2">AG447</strain>
    </source>
</reference>
<sequence length="190" mass="21692">MRFTLILLFIMVSYIKAQDTMKHVFPLEIKPAIGATGSSFKPTVSVMAVHPLNRRFSLASHSMLSFLLFRNNPQPYIKTDYNYSITQKFGAGYSLYGKKGKSRHTLLALGGLRYIAFKETMDNPELDKVTVSTHTTVPDYGLMYEFSLGKKRFTFDTRLYLPFSPVQYYPLGTLTNLVYLEIGIGIKLYK</sequence>
<keyword evidence="2" id="KW-1185">Reference proteome</keyword>